<keyword evidence="1" id="KW-0812">Transmembrane</keyword>
<feature type="transmembrane region" description="Helical" evidence="1">
    <location>
        <begin position="284"/>
        <end position="302"/>
    </location>
</feature>
<dbReference type="AlphaFoldDB" id="A0A0W0VUU6"/>
<comment type="caution">
    <text evidence="2">The sequence shown here is derived from an EMBL/GenBank/DDBJ whole genome shotgun (WGS) entry which is preliminary data.</text>
</comment>
<dbReference type="Proteomes" id="UP000054908">
    <property type="component" value="Unassembled WGS sequence"/>
</dbReference>
<reference evidence="2 3" key="1">
    <citation type="submission" date="2015-11" db="EMBL/GenBank/DDBJ databases">
        <title>Genomic analysis of 38 Legionella species identifies large and diverse effector repertoires.</title>
        <authorList>
            <person name="Burstein D."/>
            <person name="Amaro F."/>
            <person name="Zusman T."/>
            <person name="Lifshitz Z."/>
            <person name="Cohen O."/>
            <person name="Gilbert J.A."/>
            <person name="Pupko T."/>
            <person name="Shuman H.A."/>
            <person name="Segal G."/>
        </authorList>
    </citation>
    <scope>NUCLEOTIDE SEQUENCE [LARGE SCALE GENOMIC DNA]</scope>
    <source>
        <strain evidence="2 3">PX-1-G2-E2</strain>
    </source>
</reference>
<protein>
    <submittedName>
        <fullName evidence="2">Coiled-coil protein</fullName>
    </submittedName>
</protein>
<feature type="transmembrane region" description="Helical" evidence="1">
    <location>
        <begin position="401"/>
        <end position="424"/>
    </location>
</feature>
<gene>
    <name evidence="2" type="ORF">Lmac_2957</name>
</gene>
<name>A0A0W0VUU6_9GAMM</name>
<evidence type="ECO:0000256" key="1">
    <source>
        <dbReference type="SAM" id="Phobius"/>
    </source>
</evidence>
<proteinExistence type="predicted"/>
<keyword evidence="1" id="KW-0472">Membrane</keyword>
<sequence length="529" mass="61834">MAFEEYFEEFSSDVQDFFANVTTFEEAYARAEKHKYGFLARNQKLIQKRYDLIYEQLKKEQLKKDKINRDAFWFYCYYCCIMLQNCHRFYGQEEEAKKLIKARVQIKQRALKDEQSNHDSFIAYLGEKFSDALIDLLKAPTRVSKTRDYVAAGNLERIYWYFCRTTITKSFLLARELQWLDRLGSALGRNIDADRIISILERPNPTLRVLSVGFFAFRFILNGAMLIKHTYGSKEEREDESYDWWMRLKGELYKRHPSMVNDIVWGTVNFITNYNSLVGIPDPTAGWIVAGFLFFDFAWLVYQRYLEEQEYRAQKSQLEREWCQAKDELTSCLEQLKNEDLKKEERDRLHARCEFLSAHIASLKKQSDQLDISWGALSSTFWFNSAAALLLAAGFTASMVLTAPVMVLACYAICTFAVAMYLSADAFKKYQEKNLQFEYANIHKDEMTPVEMAKVMKDYNQARNEFILTMAKNVLMPTLFIVTFAVCWEAALVLTAAYIGYQLYNAYTKYTETKENNENQGLTPSPSCV</sequence>
<accession>A0A0W0VUU6</accession>
<feature type="transmembrane region" description="Helical" evidence="1">
    <location>
        <begin position="479"/>
        <end position="501"/>
    </location>
</feature>
<dbReference type="EMBL" id="LNYL01000051">
    <property type="protein sequence ID" value="KTD24084.1"/>
    <property type="molecule type" value="Genomic_DNA"/>
</dbReference>
<evidence type="ECO:0000313" key="2">
    <source>
        <dbReference type="EMBL" id="KTD24084.1"/>
    </source>
</evidence>
<dbReference type="PATRIC" id="fig|466.6.peg.3170"/>
<feature type="transmembrane region" description="Helical" evidence="1">
    <location>
        <begin position="372"/>
        <end position="395"/>
    </location>
</feature>
<keyword evidence="1" id="KW-1133">Transmembrane helix</keyword>
<keyword evidence="3" id="KW-1185">Reference proteome</keyword>
<organism evidence="2 3">
    <name type="scientific">Legionella maceachernii</name>
    <dbReference type="NCBI Taxonomy" id="466"/>
    <lineage>
        <taxon>Bacteria</taxon>
        <taxon>Pseudomonadati</taxon>
        <taxon>Pseudomonadota</taxon>
        <taxon>Gammaproteobacteria</taxon>
        <taxon>Legionellales</taxon>
        <taxon>Legionellaceae</taxon>
        <taxon>Legionella</taxon>
    </lineage>
</organism>
<evidence type="ECO:0000313" key="3">
    <source>
        <dbReference type="Proteomes" id="UP000054908"/>
    </source>
</evidence>